<evidence type="ECO:0000256" key="2">
    <source>
        <dbReference type="ARBA" id="ARBA00022448"/>
    </source>
</evidence>
<dbReference type="PANTHER" id="PTHR12730:SF0">
    <property type="entry name" value="PROTEIN SDA1 HOMOLOG"/>
    <property type="match status" value="1"/>
</dbReference>
<evidence type="ECO:0000256" key="1">
    <source>
        <dbReference type="ARBA" id="ARBA00005783"/>
    </source>
</evidence>
<keyword evidence="11" id="KW-1185">Reference proteome</keyword>
<dbReference type="GeneID" id="100909251"/>
<evidence type="ECO:0000259" key="8">
    <source>
        <dbReference type="Pfam" id="PF05285"/>
    </source>
</evidence>
<dbReference type="PANTHER" id="PTHR12730">
    <property type="entry name" value="HSDA/SDA1-RELATED"/>
    <property type="match status" value="1"/>
</dbReference>
<accession>A0AAJ6QPE3</accession>
<dbReference type="InterPro" id="IPR016024">
    <property type="entry name" value="ARM-type_fold"/>
</dbReference>
<evidence type="ECO:0000256" key="4">
    <source>
        <dbReference type="ARBA" id="ARBA00022927"/>
    </source>
</evidence>
<keyword evidence="2 6" id="KW-0813">Transport</keyword>
<dbReference type="GO" id="GO:0015031">
    <property type="term" value="P:protein transport"/>
    <property type="evidence" value="ECO:0007669"/>
    <property type="project" value="UniProtKB-KW"/>
</dbReference>
<dbReference type="GO" id="GO:0000055">
    <property type="term" value="P:ribosomal large subunit export from nucleus"/>
    <property type="evidence" value="ECO:0007669"/>
    <property type="project" value="UniProtKB-UniRule"/>
</dbReference>
<feature type="compositionally biased region" description="Acidic residues" evidence="7">
    <location>
        <begin position="520"/>
        <end position="558"/>
    </location>
</feature>
<evidence type="ECO:0000259" key="9">
    <source>
        <dbReference type="Pfam" id="PF08158"/>
    </source>
</evidence>
<proteinExistence type="inferred from homology"/>
<evidence type="ECO:0000256" key="5">
    <source>
        <dbReference type="ARBA" id="ARBA00023242"/>
    </source>
</evidence>
<feature type="domain" description="SDA1 C-terminal" evidence="10">
    <location>
        <begin position="695"/>
        <end position="736"/>
    </location>
</feature>
<comment type="function">
    <text evidence="6">Required for 60S pre-ribosomal subunits export to the cytoplasm.</text>
</comment>
<reference evidence="12" key="1">
    <citation type="submission" date="2025-08" db="UniProtKB">
        <authorList>
            <consortium name="RefSeq"/>
        </authorList>
    </citation>
    <scope>IDENTIFICATION</scope>
</reference>
<dbReference type="CTD" id="35925"/>
<evidence type="ECO:0000256" key="7">
    <source>
        <dbReference type="SAM" id="MobiDB-lite"/>
    </source>
</evidence>
<keyword evidence="5 6" id="KW-0539">Nucleus</keyword>
<dbReference type="InterPro" id="IPR027312">
    <property type="entry name" value="Sda1"/>
</dbReference>
<feature type="compositionally biased region" description="Acidic residues" evidence="7">
    <location>
        <begin position="481"/>
        <end position="505"/>
    </location>
</feature>
<dbReference type="Proteomes" id="UP000694867">
    <property type="component" value="Unplaced"/>
</dbReference>
<evidence type="ECO:0000256" key="6">
    <source>
        <dbReference type="RuleBase" id="RU365057"/>
    </source>
</evidence>
<evidence type="ECO:0000313" key="11">
    <source>
        <dbReference type="Proteomes" id="UP000694867"/>
    </source>
</evidence>
<dbReference type="Pfam" id="PF05285">
    <property type="entry name" value="SDA1_dom"/>
    <property type="match status" value="1"/>
</dbReference>
<dbReference type="Pfam" id="PF21638">
    <property type="entry name" value="SDA1_C"/>
    <property type="match status" value="1"/>
</dbReference>
<sequence>MKPRHNNQLAHSLPQLQNLVKRDPPSYKDEVRQQYSHYRTLYAQPSEYTSDKFEELIMFLANVCKHYDFKDQFIQDCMELLKSQAHVLTADTRLCICRALIMMRNKGLLEPLPLLELYFGMFRVKFDKNLREFLKQHIIADIKNTNQKTKSTKLNNTLQNFMFTVLKDSDTQAAKQSLDCVVALYQKQVWNDAKTVNVIATACFHPEVKVMATAVKFFLGCDEEPQQNDSDSDSDSDAPDLKDALMTHKINKKSRKRQRWLENIKKKAKKAKKSDKAPSFNFSALHLIHDPQTMAEKLLKRLEKLNERFEVKLMILNLISRLIGVHQLILFNFYPIILRYVQPHQREVTKLLQYAAQACHELVPPDILEPVVKAVANNFVSERNSVEVMTVGLNAIREICSRAPLAIGEDLLQDLVMYRTFRDKNVSTAARSIVALYRQVNPELLKRKYRARPTAEQQETIHLKKYGQTVAADFVSGAEVLNEDSGNDEDDSDEEQPNDSEDGEWIDVSHSEDEAPAERPEEDDENDDCEESDEEEDVEYDDEEGDCGEDDEAGDEADGPARKKLRKEGADENTPVLSLEERREKAKMISSTRILSQKEFQKVRAAQLAKKVNVALPRRFVKKKNGTPTETVLDPESGLIVDSALRKETVALRDIEKLSKNLKNDKAARLASIQAGREGREKYGGYKQKKAEYASLSNKQKRKTKSYNMIKHKARSKVKRSFRDKQQALKVSLKKIIKHKY</sequence>
<dbReference type="InterPro" id="IPR048292">
    <property type="entry name" value="SDA1_C"/>
</dbReference>
<feature type="domain" description="SDA1 N-terminal" evidence="9">
    <location>
        <begin position="59"/>
        <end position="421"/>
    </location>
</feature>
<dbReference type="SUPFAM" id="SSF48371">
    <property type="entry name" value="ARM repeat"/>
    <property type="match status" value="1"/>
</dbReference>
<evidence type="ECO:0000313" key="12">
    <source>
        <dbReference type="RefSeq" id="XP_003739535.1"/>
    </source>
</evidence>
<organism evidence="11 12">
    <name type="scientific">Galendromus occidentalis</name>
    <name type="common">western predatory mite</name>
    <dbReference type="NCBI Taxonomy" id="34638"/>
    <lineage>
        <taxon>Eukaryota</taxon>
        <taxon>Metazoa</taxon>
        <taxon>Ecdysozoa</taxon>
        <taxon>Arthropoda</taxon>
        <taxon>Chelicerata</taxon>
        <taxon>Arachnida</taxon>
        <taxon>Acari</taxon>
        <taxon>Parasitiformes</taxon>
        <taxon>Mesostigmata</taxon>
        <taxon>Gamasina</taxon>
        <taxon>Phytoseioidea</taxon>
        <taxon>Phytoseiidae</taxon>
        <taxon>Typhlodrominae</taxon>
        <taxon>Galendromus</taxon>
    </lineage>
</organism>
<dbReference type="RefSeq" id="XP_003739535.1">
    <property type="nucleotide sequence ID" value="XM_003739487.1"/>
</dbReference>
<evidence type="ECO:0000259" key="10">
    <source>
        <dbReference type="Pfam" id="PF21638"/>
    </source>
</evidence>
<feature type="compositionally biased region" description="Basic and acidic residues" evidence="7">
    <location>
        <begin position="507"/>
        <end position="519"/>
    </location>
</feature>
<dbReference type="AlphaFoldDB" id="A0AAJ6QPE3"/>
<dbReference type="InterPro" id="IPR012977">
    <property type="entry name" value="SDA1_N"/>
</dbReference>
<feature type="domain" description="SDA1 middle" evidence="8">
    <location>
        <begin position="505"/>
        <end position="676"/>
    </location>
</feature>
<comment type="similarity">
    <text evidence="1 6">Belongs to the SDA1 family.</text>
</comment>
<keyword evidence="4 6" id="KW-0653">Protein transport</keyword>
<keyword evidence="3 6" id="KW-0690">Ribosome biogenesis</keyword>
<dbReference type="InterPro" id="IPR007949">
    <property type="entry name" value="SDA1_MD"/>
</dbReference>
<dbReference type="GO" id="GO:0042273">
    <property type="term" value="P:ribosomal large subunit biogenesis"/>
    <property type="evidence" value="ECO:0007669"/>
    <property type="project" value="UniProtKB-UniRule"/>
</dbReference>
<gene>
    <name evidence="12" type="primary">LOC100909251</name>
</gene>
<dbReference type="KEGG" id="goe:100909251"/>
<name>A0AAJ6QPE3_9ACAR</name>
<dbReference type="Pfam" id="PF08158">
    <property type="entry name" value="SDA1_HEAT"/>
    <property type="match status" value="1"/>
</dbReference>
<feature type="region of interest" description="Disordered" evidence="7">
    <location>
        <begin position="481"/>
        <end position="584"/>
    </location>
</feature>
<protein>
    <recommendedName>
        <fullName evidence="6">Protein SDA1</fullName>
    </recommendedName>
</protein>
<evidence type="ECO:0000256" key="3">
    <source>
        <dbReference type="ARBA" id="ARBA00022517"/>
    </source>
</evidence>
<comment type="subcellular location">
    <subcellularLocation>
        <location evidence="6">Nucleus</location>
        <location evidence="6">Nucleolus</location>
    </subcellularLocation>
</comment>
<dbReference type="GO" id="GO:0005730">
    <property type="term" value="C:nucleolus"/>
    <property type="evidence" value="ECO:0007669"/>
    <property type="project" value="UniProtKB-SubCell"/>
</dbReference>